<evidence type="ECO:0000313" key="1">
    <source>
        <dbReference type="EMBL" id="HEB14088.1"/>
    </source>
</evidence>
<organism evidence="1">
    <name type="scientific">candidate division WWE3 bacterium</name>
    <dbReference type="NCBI Taxonomy" id="2053526"/>
    <lineage>
        <taxon>Bacteria</taxon>
        <taxon>Katanobacteria</taxon>
    </lineage>
</organism>
<dbReference type="PANTHER" id="PTHR28055">
    <property type="entry name" value="ALTERED INHERITANCE OF MITOCHONDRIA PROTEIN 41, MITOCHONDRIAL"/>
    <property type="match status" value="1"/>
</dbReference>
<dbReference type="InterPro" id="IPR023168">
    <property type="entry name" value="GatB_Yqey_C_2"/>
</dbReference>
<sequence length="151" mass="16583">MSKTLEKIKADLTGVLKAGDAVSALTLRYLLAEVHNAEIAKGKDAVLTEEELVQVLQKQAKQRRESIEAYQKGDREDLVVKEQRELKVIQSYLPEQMGEEEIQKIVEEAVSAIGASGIQDMGKVMSEVMAKVKGKADGSVVSRLVKEKLSS</sequence>
<protein>
    <submittedName>
        <fullName evidence="1">GatB/YqeY domain-containing protein</fullName>
    </submittedName>
</protein>
<dbReference type="InterPro" id="IPR019004">
    <property type="entry name" value="YqeY/Aim41"/>
</dbReference>
<accession>A0A7C1NQL0</accession>
<comment type="caution">
    <text evidence="1">The sequence shown here is derived from an EMBL/GenBank/DDBJ whole genome shotgun (WGS) entry which is preliminary data.</text>
</comment>
<dbReference type="InterPro" id="IPR042184">
    <property type="entry name" value="YqeY/Aim41_N"/>
</dbReference>
<name>A0A7C1NQL0_UNCKA</name>
<dbReference type="SUPFAM" id="SSF89095">
    <property type="entry name" value="GatB/YqeY motif"/>
    <property type="match status" value="1"/>
</dbReference>
<dbReference type="PANTHER" id="PTHR28055:SF1">
    <property type="entry name" value="ALTERED INHERITANCE OF MITOCHONDRIA PROTEIN 41, MITOCHONDRIAL"/>
    <property type="match status" value="1"/>
</dbReference>
<dbReference type="AlphaFoldDB" id="A0A7C1NQL0"/>
<dbReference type="Gene3D" id="1.10.1510.10">
    <property type="entry name" value="Uncharacterised protein YqeY/AIM41 PF09424, N-terminal domain"/>
    <property type="match status" value="1"/>
</dbReference>
<gene>
    <name evidence="1" type="ORF">ENI09_01625</name>
</gene>
<dbReference type="Pfam" id="PF09424">
    <property type="entry name" value="YqeY"/>
    <property type="match status" value="1"/>
</dbReference>
<dbReference type="GO" id="GO:0016884">
    <property type="term" value="F:carbon-nitrogen ligase activity, with glutamine as amido-N-donor"/>
    <property type="evidence" value="ECO:0007669"/>
    <property type="project" value="InterPro"/>
</dbReference>
<dbReference type="InterPro" id="IPR003789">
    <property type="entry name" value="Asn/Gln_tRNA_amidoTrase-B-like"/>
</dbReference>
<dbReference type="Proteomes" id="UP000885744">
    <property type="component" value="Unassembled WGS sequence"/>
</dbReference>
<dbReference type="EMBL" id="DRHH01000069">
    <property type="protein sequence ID" value="HEB14088.1"/>
    <property type="molecule type" value="Genomic_DNA"/>
</dbReference>
<reference evidence="1" key="1">
    <citation type="journal article" date="2020" name="mSystems">
        <title>Genome- and Community-Level Interaction Insights into Carbon Utilization and Element Cycling Functions of Hydrothermarchaeota in Hydrothermal Sediment.</title>
        <authorList>
            <person name="Zhou Z."/>
            <person name="Liu Y."/>
            <person name="Xu W."/>
            <person name="Pan J."/>
            <person name="Luo Z.H."/>
            <person name="Li M."/>
        </authorList>
    </citation>
    <scope>NUCLEOTIDE SEQUENCE [LARGE SCALE GENOMIC DNA]</scope>
    <source>
        <strain evidence="1">HyVt-365</strain>
    </source>
</reference>
<dbReference type="Gene3D" id="1.10.10.410">
    <property type="match status" value="1"/>
</dbReference>
<proteinExistence type="predicted"/>